<proteinExistence type="predicted"/>
<sequence>MWQRNQTFIDRGENPPPSKQATVVNSIGSRDKSIRPIDLLHKLGNLTTPANVNMAQLSASWATRRYFWAIEESNIPQSPFRLSTDARNLDFHQKNLLSDEFGVAFAGLVLESEFHASEFVDISIALGDPEIYQDIRQRGRTQPDYLMWSEIAASPYYVVECKGSQSSRATSYDQLRRGLEQVPAIVFGAGARQVITLVVATCMEETGTTVFVVDPPPDEPSHKADVNKKSNKVSQRTGESSWEIRDPDEFTRRAWIAQESSLLKWAGQYREAAQPDFELEPWRDRIRNVPEDAPRERLQTELGVFVGTRTAAFPELCSNQIRIFNGVEEELLAMLSEGSPRAREIAQANQRRFREEREVALRGNPLSSISPNGTCMIVEGL</sequence>
<protein>
    <submittedName>
        <fullName evidence="1">Uncharacterized protein</fullName>
    </submittedName>
</protein>
<accession>A0ACC5P3L5</accession>
<name>A0ACC5P3L5_9BACT</name>
<comment type="caution">
    <text evidence="1">The sequence shown here is derived from an EMBL/GenBank/DDBJ whole genome shotgun (WGS) entry which is preliminary data.</text>
</comment>
<gene>
    <name evidence="1" type="ORF">HDF13_003775</name>
</gene>
<evidence type="ECO:0000313" key="1">
    <source>
        <dbReference type="EMBL" id="MBB5341442.1"/>
    </source>
</evidence>
<organism evidence="1 2">
    <name type="scientific">Tunturiibacter gelidiferens</name>
    <dbReference type="NCBI Taxonomy" id="3069689"/>
    <lineage>
        <taxon>Bacteria</taxon>
        <taxon>Pseudomonadati</taxon>
        <taxon>Acidobacteriota</taxon>
        <taxon>Terriglobia</taxon>
        <taxon>Terriglobales</taxon>
        <taxon>Acidobacteriaceae</taxon>
        <taxon>Tunturiibacter</taxon>
    </lineage>
</organism>
<reference evidence="1" key="1">
    <citation type="submission" date="2020-08" db="EMBL/GenBank/DDBJ databases">
        <title>Genomic Encyclopedia of Type Strains, Phase IV (KMG-V): Genome sequencing to study the core and pangenomes of soil and plant-associated prokaryotes.</title>
        <authorList>
            <person name="Whitman W."/>
        </authorList>
    </citation>
    <scope>NUCLEOTIDE SEQUENCE</scope>
    <source>
        <strain evidence="1">M8UP15</strain>
    </source>
</reference>
<keyword evidence="2" id="KW-1185">Reference proteome</keyword>
<evidence type="ECO:0000313" key="2">
    <source>
        <dbReference type="Proteomes" id="UP000569005"/>
    </source>
</evidence>
<dbReference type="Proteomes" id="UP000569005">
    <property type="component" value="Unassembled WGS sequence"/>
</dbReference>
<dbReference type="EMBL" id="JACHEA010000001">
    <property type="protein sequence ID" value="MBB5341442.1"/>
    <property type="molecule type" value="Genomic_DNA"/>
</dbReference>